<keyword evidence="2" id="KW-1185">Reference proteome</keyword>
<dbReference type="EMBL" id="CM037625">
    <property type="protein sequence ID" value="KAH7998341.1"/>
    <property type="molecule type" value="Genomic_DNA"/>
</dbReference>
<evidence type="ECO:0000313" key="2">
    <source>
        <dbReference type="Proteomes" id="UP000827872"/>
    </source>
</evidence>
<accession>A0ACB8EZH6</accession>
<sequence length="194" mass="21364">MATTGVDAALELLRRLSGLRDPIEELRELRVAVQSLPPGCLLERGPEFHLEGLFVLMARGDSQQISACIAILDRLLQAMDPLYVIRNFGEQLQKGLYHHDDLVKILTISQVGRIAEDQLAVKEILNMPELLRQIIYCIAAEKISVARAAIKTLSRIAESPEGLEVLFGGSFLVDLRNVMAKGSDMSDAIRGVTS</sequence>
<organism evidence="1 2">
    <name type="scientific">Sphaerodactylus townsendi</name>
    <dbReference type="NCBI Taxonomy" id="933632"/>
    <lineage>
        <taxon>Eukaryota</taxon>
        <taxon>Metazoa</taxon>
        <taxon>Chordata</taxon>
        <taxon>Craniata</taxon>
        <taxon>Vertebrata</taxon>
        <taxon>Euteleostomi</taxon>
        <taxon>Lepidosauria</taxon>
        <taxon>Squamata</taxon>
        <taxon>Bifurcata</taxon>
        <taxon>Gekkota</taxon>
        <taxon>Sphaerodactylidae</taxon>
        <taxon>Sphaerodactylus</taxon>
    </lineage>
</organism>
<evidence type="ECO:0000313" key="1">
    <source>
        <dbReference type="EMBL" id="KAH7998341.1"/>
    </source>
</evidence>
<proteinExistence type="predicted"/>
<name>A0ACB8EZH6_9SAUR</name>
<comment type="caution">
    <text evidence="1">The sequence shown here is derived from an EMBL/GenBank/DDBJ whole genome shotgun (WGS) entry which is preliminary data.</text>
</comment>
<dbReference type="Proteomes" id="UP000827872">
    <property type="component" value="Linkage Group LG12"/>
</dbReference>
<gene>
    <name evidence="1" type="ORF">K3G42_015243</name>
</gene>
<protein>
    <submittedName>
        <fullName evidence="1">Uncharacterized protein</fullName>
    </submittedName>
</protein>
<reference evidence="1" key="1">
    <citation type="submission" date="2021-08" db="EMBL/GenBank/DDBJ databases">
        <title>The first chromosome-level gecko genome reveals the dynamic sex chromosomes of Neotropical dwarf geckos (Sphaerodactylidae: Sphaerodactylus).</title>
        <authorList>
            <person name="Pinto B.J."/>
            <person name="Keating S.E."/>
            <person name="Gamble T."/>
        </authorList>
    </citation>
    <scope>NUCLEOTIDE SEQUENCE</scope>
    <source>
        <strain evidence="1">TG3544</strain>
    </source>
</reference>